<reference evidence="3 4" key="1">
    <citation type="submission" date="2015-06" db="EMBL/GenBank/DDBJ databases">
        <title>New insights into the roles of widespread benthic archaea in carbon and nitrogen cycling.</title>
        <authorList>
            <person name="Lazar C.S."/>
            <person name="Baker B.J."/>
            <person name="Seitz K.W."/>
            <person name="Hyde A.S."/>
            <person name="Dick G.J."/>
            <person name="Hinrichs K.-U."/>
            <person name="Teske A.P."/>
        </authorList>
    </citation>
    <scope>NUCLEOTIDE SEQUENCE [LARGE SCALE GENOMIC DNA]</scope>
    <source>
        <strain evidence="3">SG8-32-1</strain>
    </source>
</reference>
<dbReference type="PANTHER" id="PTHR43630">
    <property type="entry name" value="POLY-BETA-1,6-N-ACETYL-D-GLUCOSAMINE SYNTHASE"/>
    <property type="match status" value="1"/>
</dbReference>
<keyword evidence="1" id="KW-0812">Transmembrane</keyword>
<dbReference type="InterPro" id="IPR029044">
    <property type="entry name" value="Nucleotide-diphossugar_trans"/>
</dbReference>
<evidence type="ECO:0000256" key="1">
    <source>
        <dbReference type="SAM" id="Phobius"/>
    </source>
</evidence>
<protein>
    <recommendedName>
        <fullName evidence="2">Glycosyltransferase 2-like domain-containing protein</fullName>
    </recommendedName>
</protein>
<dbReference type="Gene3D" id="3.90.550.10">
    <property type="entry name" value="Spore Coat Polysaccharide Biosynthesis Protein SpsA, Chain A"/>
    <property type="match status" value="1"/>
</dbReference>
<gene>
    <name evidence="3" type="ORF">AC477_01405</name>
</gene>
<sequence length="371" mass="42976">MIETLFNILVLLQILIFFISNLFYFYFSSKGDQKNRSELNEKYSVALVIPCYNEEVVIERKLINSFNLTRPKGPFAVYVIDDGSTDTSLKIAEEFKRLNETENLSLLKYQGEKGKARALNWIFDQLQEDIIVVTDVDVILEKNALVNLISNFNDANIGAVNGKLLINKQNKKFTTNTESSYRKLYDVWRRAESNLHSCSVFNGPLMAFRKQVLDEVKINENTYSDDTDLLFKTIRLVYRAVYEPRAQFFESVDPSFLEQMKRKIRRATGLTHTLLENLNMLGRYGSFGKVIFPISLSIHIFFPFLTFISLLLFPLIVFRHLILLPFFLILLIPVVRETVIGFFTAQMALVIGLILPRKGRWTTARFNTENK</sequence>
<dbReference type="Pfam" id="PF00535">
    <property type="entry name" value="Glycos_transf_2"/>
    <property type="match status" value="1"/>
</dbReference>
<dbReference type="AlphaFoldDB" id="A0A0M0BYT6"/>
<feature type="domain" description="Glycosyltransferase 2-like" evidence="2">
    <location>
        <begin position="47"/>
        <end position="215"/>
    </location>
</feature>
<comment type="caution">
    <text evidence="3">The sequence shown here is derived from an EMBL/GenBank/DDBJ whole genome shotgun (WGS) entry which is preliminary data.</text>
</comment>
<dbReference type="SUPFAM" id="SSF53448">
    <property type="entry name" value="Nucleotide-diphospho-sugar transferases"/>
    <property type="match status" value="1"/>
</dbReference>
<accession>A0A0M0BYT6</accession>
<keyword evidence="1" id="KW-0472">Membrane</keyword>
<organism evidence="3 4">
    <name type="scientific">miscellaneous Crenarchaeota group-1 archaeon SG8-32-1</name>
    <dbReference type="NCBI Taxonomy" id="1685124"/>
    <lineage>
        <taxon>Archaea</taxon>
        <taxon>Candidatus Bathyarchaeota</taxon>
        <taxon>MCG-1</taxon>
    </lineage>
</organism>
<evidence type="ECO:0000259" key="2">
    <source>
        <dbReference type="Pfam" id="PF00535"/>
    </source>
</evidence>
<dbReference type="InterPro" id="IPR001173">
    <property type="entry name" value="Glyco_trans_2-like"/>
</dbReference>
<keyword evidence="1" id="KW-1133">Transmembrane helix</keyword>
<evidence type="ECO:0000313" key="3">
    <source>
        <dbReference type="EMBL" id="KON33604.1"/>
    </source>
</evidence>
<evidence type="ECO:0000313" key="4">
    <source>
        <dbReference type="Proteomes" id="UP000037237"/>
    </source>
</evidence>
<proteinExistence type="predicted"/>
<dbReference type="Proteomes" id="UP000037237">
    <property type="component" value="Unassembled WGS sequence"/>
</dbReference>
<feature type="transmembrane region" description="Helical" evidence="1">
    <location>
        <begin position="6"/>
        <end position="27"/>
    </location>
</feature>
<feature type="transmembrane region" description="Helical" evidence="1">
    <location>
        <begin position="322"/>
        <end position="355"/>
    </location>
</feature>
<dbReference type="EMBL" id="LFWU01000026">
    <property type="protein sequence ID" value="KON33604.1"/>
    <property type="molecule type" value="Genomic_DNA"/>
</dbReference>
<dbReference type="PANTHER" id="PTHR43630:SF2">
    <property type="entry name" value="GLYCOSYLTRANSFERASE"/>
    <property type="match status" value="1"/>
</dbReference>
<feature type="transmembrane region" description="Helical" evidence="1">
    <location>
        <begin position="290"/>
        <end position="316"/>
    </location>
</feature>
<name>A0A0M0BYT6_9ARCH</name>